<dbReference type="VEuPathDB" id="MicrosporidiaDB:NAPIS_ORF02035"/>
<gene>
    <name evidence="1" type="ORF">NAPIS_ORF02035</name>
</gene>
<dbReference type="EMBL" id="KE647291">
    <property type="protein sequence ID" value="EQB60393.1"/>
    <property type="molecule type" value="Genomic_DNA"/>
</dbReference>
<dbReference type="SUPFAM" id="SSF47819">
    <property type="entry name" value="HRDC-like"/>
    <property type="match status" value="1"/>
</dbReference>
<dbReference type="InterPro" id="IPR010997">
    <property type="entry name" value="HRDC-like_sf"/>
</dbReference>
<evidence type="ECO:0000313" key="1">
    <source>
        <dbReference type="EMBL" id="EQB60393.1"/>
    </source>
</evidence>
<reference evidence="1 2" key="1">
    <citation type="journal article" date="2013" name="BMC Genomics">
        <title>Genome sequencing and comparative genomics of honey bee microsporidia, Nosema apis reveal novel insights into host-parasite interactions.</title>
        <authorList>
            <person name="Chen Yp."/>
            <person name="Pettis J.S."/>
            <person name="Zhao Y."/>
            <person name="Liu X."/>
            <person name="Tallon L.J."/>
            <person name="Sadzewicz L.D."/>
            <person name="Li R."/>
            <person name="Zheng H."/>
            <person name="Huang S."/>
            <person name="Zhang X."/>
            <person name="Hamilton M.C."/>
            <person name="Pernal S.F."/>
            <person name="Melathopoulos A.P."/>
            <person name="Yan X."/>
            <person name="Evans J.D."/>
        </authorList>
    </citation>
    <scope>NUCLEOTIDE SEQUENCE [LARGE SCALE GENOMIC DNA]</scope>
    <source>
        <strain evidence="1 2">BRL 01</strain>
    </source>
</reference>
<organism evidence="1 2">
    <name type="scientific">Vairimorpha apis BRL 01</name>
    <dbReference type="NCBI Taxonomy" id="1037528"/>
    <lineage>
        <taxon>Eukaryota</taxon>
        <taxon>Fungi</taxon>
        <taxon>Fungi incertae sedis</taxon>
        <taxon>Microsporidia</taxon>
        <taxon>Nosematidae</taxon>
        <taxon>Vairimorpha</taxon>
    </lineage>
</organism>
<protein>
    <submittedName>
        <fullName evidence="1">Uncharacterized protein</fullName>
    </submittedName>
</protein>
<dbReference type="Proteomes" id="UP000053780">
    <property type="component" value="Unassembled WGS sequence"/>
</dbReference>
<dbReference type="OrthoDB" id="2250022at2759"/>
<evidence type="ECO:0000313" key="2">
    <source>
        <dbReference type="Proteomes" id="UP000053780"/>
    </source>
</evidence>
<name>T0L6V5_9MICR</name>
<sequence length="336" mass="40917">MKKYAIEAKKLLTQLNCKIKLSNDGKHDDKYFEEIFKHINNIQILFEYDKLFINKIFLSDIKKQISSNLYFLVQNKQLYAILTKDYMQNFIDNTVINTDLEFIKVIEEIGDDIVLDLLDQSYINYTPTLCYVLIFSKNKLYIINFSKLYNKIGVLLNDKFCKIFASLDCYHKFYYYINIKFKNFYIIKNNNFTYNMKGYQINNKTYIDWKIPGICKILRDYLHAKILNVSKQIKYKKNYFKDNLTDDDFLYTYRDTKKYFHMWVTFLNRNSEWFKKLLLIRDDLAKKNDKSIYYIMTNKQLLEFHDYKFNCLEDIYNNNIKISSLIYCNIKKFLYK</sequence>
<accession>T0L6V5</accession>
<dbReference type="GO" id="GO:0000166">
    <property type="term" value="F:nucleotide binding"/>
    <property type="evidence" value="ECO:0007669"/>
    <property type="project" value="InterPro"/>
</dbReference>
<keyword evidence="2" id="KW-1185">Reference proteome</keyword>
<dbReference type="HOGENOM" id="CLU_826656_0_0_1"/>
<proteinExistence type="predicted"/>
<dbReference type="AlphaFoldDB" id="T0L6V5"/>